<name>A0A8I3AT53_VERLO</name>
<accession>A0A8I3AT53</accession>
<feature type="compositionally biased region" description="Polar residues" evidence="1">
    <location>
        <begin position="21"/>
        <end position="30"/>
    </location>
</feature>
<comment type="caution">
    <text evidence="2">The sequence shown here is derived from an EMBL/GenBank/DDBJ whole genome shotgun (WGS) entry which is preliminary data.</text>
</comment>
<organism evidence="2 3">
    <name type="scientific">Verticillium longisporum</name>
    <name type="common">Verticillium dahliae var. longisporum</name>
    <dbReference type="NCBI Taxonomy" id="100787"/>
    <lineage>
        <taxon>Eukaryota</taxon>
        <taxon>Fungi</taxon>
        <taxon>Dikarya</taxon>
        <taxon>Ascomycota</taxon>
        <taxon>Pezizomycotina</taxon>
        <taxon>Sordariomycetes</taxon>
        <taxon>Hypocreomycetidae</taxon>
        <taxon>Glomerellales</taxon>
        <taxon>Plectosphaerellaceae</taxon>
        <taxon>Verticillium</taxon>
    </lineage>
</organism>
<proteinExistence type="predicted"/>
<evidence type="ECO:0000256" key="1">
    <source>
        <dbReference type="SAM" id="MobiDB-lite"/>
    </source>
</evidence>
<dbReference type="AlphaFoldDB" id="A0A8I3AT53"/>
<sequence length="72" mass="7936">MGLPLFVAPIESDLKSKSSEKANSLRPTRSSIRHSRRPDVAPLSSPSGRCYPENGRTLVILRHRTGLRVILG</sequence>
<feature type="region of interest" description="Disordered" evidence="1">
    <location>
        <begin position="15"/>
        <end position="49"/>
    </location>
</feature>
<reference evidence="2" key="1">
    <citation type="journal article" date="2021" name="Mol. Plant Pathol.">
        <title>A 20-kb lineage-specific genomic region tames virulence in pathogenic amphidiploid Verticillium longisporum.</title>
        <authorList>
            <person name="Harting R."/>
            <person name="Starke J."/>
            <person name="Kusch H."/>
            <person name="Poggeler S."/>
            <person name="Maurus I."/>
            <person name="Schluter R."/>
            <person name="Landesfeind M."/>
            <person name="Bulla I."/>
            <person name="Nowrousian M."/>
            <person name="de Jonge R."/>
            <person name="Stahlhut G."/>
            <person name="Hoff K.J."/>
            <person name="Asshauer K.P."/>
            <person name="Thurmer A."/>
            <person name="Stanke M."/>
            <person name="Daniel R."/>
            <person name="Morgenstern B."/>
            <person name="Thomma B.P.H.J."/>
            <person name="Kronstad J.W."/>
            <person name="Braus-Stromeyer S.A."/>
            <person name="Braus G.H."/>
        </authorList>
    </citation>
    <scope>NUCLEOTIDE SEQUENCE</scope>
    <source>
        <strain evidence="2">Vl32</strain>
    </source>
</reference>
<protein>
    <submittedName>
        <fullName evidence="2">Uncharacterized protein</fullName>
    </submittedName>
</protein>
<dbReference type="OrthoDB" id="4841145at2759"/>
<dbReference type="Proteomes" id="UP000689129">
    <property type="component" value="Unassembled WGS sequence"/>
</dbReference>
<evidence type="ECO:0000313" key="3">
    <source>
        <dbReference type="Proteomes" id="UP000689129"/>
    </source>
</evidence>
<gene>
    <name evidence="2" type="ORF">HYQ45_005812</name>
</gene>
<dbReference type="EMBL" id="JAEMWZ010000099">
    <property type="protein sequence ID" value="KAG7136652.1"/>
    <property type="molecule type" value="Genomic_DNA"/>
</dbReference>
<evidence type="ECO:0000313" key="2">
    <source>
        <dbReference type="EMBL" id="KAG7136652.1"/>
    </source>
</evidence>